<dbReference type="InterPro" id="IPR045863">
    <property type="entry name" value="CorA_TM1_TM2"/>
</dbReference>
<comment type="subcellular location">
    <subcellularLocation>
        <location evidence="1">Cell membrane</location>
        <topology evidence="1">Multi-pass membrane protein</topology>
    </subcellularLocation>
</comment>
<evidence type="ECO:0000256" key="4">
    <source>
        <dbReference type="ARBA" id="ARBA00022475"/>
    </source>
</evidence>
<dbReference type="Pfam" id="PF01544">
    <property type="entry name" value="CorA"/>
    <property type="match status" value="1"/>
</dbReference>
<dbReference type="InterPro" id="IPR002523">
    <property type="entry name" value="MgTranspt_CorA/ZnTranspt_ZntB"/>
</dbReference>
<keyword evidence="7 8" id="KW-0472">Membrane</keyword>
<dbReference type="PANTHER" id="PTHR46494:SF1">
    <property type="entry name" value="CORA FAMILY METAL ION TRANSPORTER (EUROFUNG)"/>
    <property type="match status" value="1"/>
</dbReference>
<evidence type="ECO:0000256" key="7">
    <source>
        <dbReference type="ARBA" id="ARBA00023136"/>
    </source>
</evidence>
<keyword evidence="5 8" id="KW-0812">Transmembrane</keyword>
<dbReference type="GO" id="GO:0050897">
    <property type="term" value="F:cobalt ion binding"/>
    <property type="evidence" value="ECO:0007669"/>
    <property type="project" value="TreeGrafter"/>
</dbReference>
<feature type="transmembrane region" description="Helical" evidence="8">
    <location>
        <begin position="252"/>
        <end position="274"/>
    </location>
</feature>
<dbReference type="Gene3D" id="1.20.58.340">
    <property type="entry name" value="Magnesium transport protein CorA, transmembrane region"/>
    <property type="match status" value="2"/>
</dbReference>
<proteinExistence type="inferred from homology"/>
<dbReference type="GO" id="GO:0015087">
    <property type="term" value="F:cobalt ion transmembrane transporter activity"/>
    <property type="evidence" value="ECO:0007669"/>
    <property type="project" value="TreeGrafter"/>
</dbReference>
<name>Q702F2_9CREN</name>
<dbReference type="AlphaFoldDB" id="Q702F2"/>
<accession>Q702F2</accession>
<evidence type="ECO:0000256" key="5">
    <source>
        <dbReference type="ARBA" id="ARBA00022692"/>
    </source>
</evidence>
<evidence type="ECO:0000256" key="1">
    <source>
        <dbReference type="ARBA" id="ARBA00004651"/>
    </source>
</evidence>
<dbReference type="InterPro" id="IPR045861">
    <property type="entry name" value="CorA_cytoplasmic_dom"/>
</dbReference>
<protein>
    <submittedName>
        <fullName evidence="9">Putative CorA-like transport protein</fullName>
    </submittedName>
</protein>
<evidence type="ECO:0000313" key="9">
    <source>
        <dbReference type="EMBL" id="CAF28672.1"/>
    </source>
</evidence>
<evidence type="ECO:0000256" key="6">
    <source>
        <dbReference type="ARBA" id="ARBA00022989"/>
    </source>
</evidence>
<dbReference type="CDD" id="cd12822">
    <property type="entry name" value="TmCorA-like"/>
    <property type="match status" value="1"/>
</dbReference>
<feature type="transmembrane region" description="Helical" evidence="8">
    <location>
        <begin position="294"/>
        <end position="315"/>
    </location>
</feature>
<sequence>MMTEIGERKLGLESITNKSLTWVDIQKPTREKMSILEQLYPFHELNIEDCLSKIQIPKVDRYEDHIFVILHFPTIDKEKSIPRTTQLAIFAGFDYLVTVQQGELKPLTEMFQICKVNEKQRDSFMGTSSGYLLHSIIDLLVDDLLHILMKLEGNLDDIEDVVFDEKVAVAKEISLLRREITTLRRVVIPLKRIILDLSKDIQKFSEEDLTLYFDDVKDHIDKVIEVLEESKETIEIFKDTDFMLSTEKSNKILAVLTILFTLSIPATVVAAIYGMNVNLPGGIETGPATFFGPFTSFTLLVIAAILPAVIMIWYFKRQGWFGW</sequence>
<dbReference type="SUPFAM" id="SSF144083">
    <property type="entry name" value="Magnesium transport protein CorA, transmembrane region"/>
    <property type="match status" value="1"/>
</dbReference>
<dbReference type="GO" id="GO:0015095">
    <property type="term" value="F:magnesium ion transmembrane transporter activity"/>
    <property type="evidence" value="ECO:0007669"/>
    <property type="project" value="TreeGrafter"/>
</dbReference>
<dbReference type="EMBL" id="AJ627420">
    <property type="protein sequence ID" value="CAF28672.1"/>
    <property type="molecule type" value="Genomic_DNA"/>
</dbReference>
<dbReference type="GO" id="GO:0000287">
    <property type="term" value="F:magnesium ion binding"/>
    <property type="evidence" value="ECO:0007669"/>
    <property type="project" value="TreeGrafter"/>
</dbReference>
<keyword evidence="6 8" id="KW-1133">Transmembrane helix</keyword>
<dbReference type="Gene3D" id="3.30.460.20">
    <property type="entry name" value="CorA soluble domain-like"/>
    <property type="match status" value="1"/>
</dbReference>
<evidence type="ECO:0000256" key="3">
    <source>
        <dbReference type="ARBA" id="ARBA00022448"/>
    </source>
</evidence>
<comment type="similarity">
    <text evidence="2">Belongs to the CorA metal ion transporter (MIT) (TC 1.A.35) family.</text>
</comment>
<dbReference type="PANTHER" id="PTHR46494">
    <property type="entry name" value="CORA FAMILY METAL ION TRANSPORTER (EUROFUNG)"/>
    <property type="match status" value="1"/>
</dbReference>
<reference evidence="9" key="1">
    <citation type="journal article" date="2004" name="Environ. Microbiol.">
        <title>Characterization of Large-Insert DNA Libraries from Soil for Environmental Genomic Studies of Archaea.</title>
        <authorList>
            <person name="Treusch A.H."/>
            <person name="Kletzin A."/>
            <person name="Raddatz G."/>
            <person name="Ochsenreiter T."/>
            <person name="Quaiser A."/>
            <person name="Meurer G."/>
            <person name="Schuster S.C."/>
            <person name="Schleper C."/>
        </authorList>
    </citation>
    <scope>NUCLEOTIDE SEQUENCE</scope>
</reference>
<dbReference type="SUPFAM" id="SSF143865">
    <property type="entry name" value="CorA soluble domain-like"/>
    <property type="match status" value="1"/>
</dbReference>
<organism evidence="9">
    <name type="scientific">uncultured crenarchaeote</name>
    <dbReference type="NCBI Taxonomy" id="29281"/>
    <lineage>
        <taxon>Archaea</taxon>
        <taxon>Thermoproteota</taxon>
        <taxon>environmental samples</taxon>
    </lineage>
</organism>
<dbReference type="GO" id="GO:0005886">
    <property type="term" value="C:plasma membrane"/>
    <property type="evidence" value="ECO:0007669"/>
    <property type="project" value="UniProtKB-SubCell"/>
</dbReference>
<keyword evidence="4" id="KW-1003">Cell membrane</keyword>
<keyword evidence="3" id="KW-0813">Transport</keyword>
<evidence type="ECO:0000256" key="2">
    <source>
        <dbReference type="ARBA" id="ARBA00009765"/>
    </source>
</evidence>
<evidence type="ECO:0000256" key="8">
    <source>
        <dbReference type="SAM" id="Phobius"/>
    </source>
</evidence>